<protein>
    <submittedName>
        <fullName evidence="1">Pressure-regulated protein</fullName>
    </submittedName>
</protein>
<gene>
    <name evidence="1" type="ORF">GCM10007876_31750</name>
</gene>
<dbReference type="InterPro" id="IPR021948">
    <property type="entry name" value="DUF3565"/>
</dbReference>
<name>A0AA37W9J4_9GAMM</name>
<organism evidence="1 2">
    <name type="scientific">Litoribrevibacter albus</name>
    <dbReference type="NCBI Taxonomy" id="1473156"/>
    <lineage>
        <taxon>Bacteria</taxon>
        <taxon>Pseudomonadati</taxon>
        <taxon>Pseudomonadota</taxon>
        <taxon>Gammaproteobacteria</taxon>
        <taxon>Oceanospirillales</taxon>
        <taxon>Oceanospirillaceae</taxon>
        <taxon>Litoribrevibacter</taxon>
    </lineage>
</organism>
<evidence type="ECO:0000313" key="1">
    <source>
        <dbReference type="EMBL" id="GLQ32696.1"/>
    </source>
</evidence>
<dbReference type="AlphaFoldDB" id="A0AA37W9J4"/>
<keyword evidence="2" id="KW-1185">Reference proteome</keyword>
<accession>A0AA37W9J4</accession>
<dbReference type="Proteomes" id="UP001161389">
    <property type="component" value="Unassembled WGS sequence"/>
</dbReference>
<dbReference type="EMBL" id="BSNM01000016">
    <property type="protein sequence ID" value="GLQ32696.1"/>
    <property type="molecule type" value="Genomic_DNA"/>
</dbReference>
<proteinExistence type="predicted"/>
<reference evidence="1" key="1">
    <citation type="journal article" date="2014" name="Int. J. Syst. Evol. Microbiol.">
        <title>Complete genome sequence of Corynebacterium casei LMG S-19264T (=DSM 44701T), isolated from a smear-ripened cheese.</title>
        <authorList>
            <consortium name="US DOE Joint Genome Institute (JGI-PGF)"/>
            <person name="Walter F."/>
            <person name="Albersmeier A."/>
            <person name="Kalinowski J."/>
            <person name="Ruckert C."/>
        </authorList>
    </citation>
    <scope>NUCLEOTIDE SEQUENCE</scope>
    <source>
        <strain evidence="1">NBRC 110071</strain>
    </source>
</reference>
<sequence>MKQPIIGFHQDELGDWVAELACFHGQHVRHQPPFINRPWVTSAQGRDAMLGHCLNCVRCDQHEPPNEMIACKHQPSSDSE</sequence>
<comment type="caution">
    <text evidence="1">The sequence shown here is derived from an EMBL/GenBank/DDBJ whole genome shotgun (WGS) entry which is preliminary data.</text>
</comment>
<dbReference type="Pfam" id="PF12088">
    <property type="entry name" value="DUF3565"/>
    <property type="match status" value="1"/>
</dbReference>
<evidence type="ECO:0000313" key="2">
    <source>
        <dbReference type="Proteomes" id="UP001161389"/>
    </source>
</evidence>
<dbReference type="RefSeq" id="WP_284382789.1">
    <property type="nucleotide sequence ID" value="NZ_BSNM01000016.1"/>
</dbReference>
<reference evidence="1" key="2">
    <citation type="submission" date="2023-01" db="EMBL/GenBank/DDBJ databases">
        <title>Draft genome sequence of Litoribrevibacter albus strain NBRC 110071.</title>
        <authorList>
            <person name="Sun Q."/>
            <person name="Mori K."/>
        </authorList>
    </citation>
    <scope>NUCLEOTIDE SEQUENCE</scope>
    <source>
        <strain evidence="1">NBRC 110071</strain>
    </source>
</reference>